<dbReference type="Proteomes" id="UP000190105">
    <property type="component" value="Unassembled WGS sequence"/>
</dbReference>
<dbReference type="NCBIfam" id="TIGR02837">
    <property type="entry name" value="spore_II_R"/>
    <property type="match status" value="1"/>
</dbReference>
<evidence type="ECO:0000313" key="2">
    <source>
        <dbReference type="Proteomes" id="UP000190105"/>
    </source>
</evidence>
<dbReference type="Pfam" id="PF09551">
    <property type="entry name" value="Spore_II_R"/>
    <property type="match status" value="1"/>
</dbReference>
<dbReference type="OrthoDB" id="9793324at2"/>
<dbReference type="STRING" id="1147123.SAMN05443428_101166"/>
<organism evidence="1 2">
    <name type="scientific">Caloramator quimbayensis</name>
    <dbReference type="NCBI Taxonomy" id="1147123"/>
    <lineage>
        <taxon>Bacteria</taxon>
        <taxon>Bacillati</taxon>
        <taxon>Bacillota</taxon>
        <taxon>Clostridia</taxon>
        <taxon>Eubacteriales</taxon>
        <taxon>Clostridiaceae</taxon>
        <taxon>Caloramator</taxon>
    </lineage>
</organism>
<proteinExistence type="predicted"/>
<dbReference type="EMBL" id="FUYH01000001">
    <property type="protein sequence ID" value="SKA76247.1"/>
    <property type="molecule type" value="Genomic_DNA"/>
</dbReference>
<accession>A0A1T4WGB4</accession>
<evidence type="ECO:0000313" key="1">
    <source>
        <dbReference type="EMBL" id="SKA76247.1"/>
    </source>
</evidence>
<dbReference type="InterPro" id="IPR014202">
    <property type="entry name" value="Spore_II_R"/>
</dbReference>
<keyword evidence="2" id="KW-1185">Reference proteome</keyword>
<gene>
    <name evidence="1" type="ORF">SAMN05443428_101166</name>
</gene>
<reference evidence="2" key="1">
    <citation type="submission" date="2017-02" db="EMBL/GenBank/DDBJ databases">
        <authorList>
            <person name="Varghese N."/>
            <person name="Submissions S."/>
        </authorList>
    </citation>
    <scope>NUCLEOTIDE SEQUENCE [LARGE SCALE GENOMIC DNA]</scope>
    <source>
        <strain evidence="2">USBA 833</strain>
    </source>
</reference>
<name>A0A1T4WGB4_9CLOT</name>
<sequence length="234" mass="26516">MKKVISCIILIFIIMFLTFTADKTNETQSINKKLLRFHVIANSDSYEDQSVKLKVRDAILKNIGPQLEKCSNLDESLKVIEANKDKIEEISNDILKKEGKDYNAKAMLGEFQFPVKTYGSITLPAGEYTALRVVLGNGDGKNWWCVMFPPLCFIDITRGVTSKETDEELKRVLGEDEVKSITAFKQIDGKVNSVSNTLNKNDVKTKSKHSPNVEFKFKSVEIFDKLKDIIKNNL</sequence>
<dbReference type="RefSeq" id="WP_078695200.1">
    <property type="nucleotide sequence ID" value="NZ_FUYH01000001.1"/>
</dbReference>
<dbReference type="AlphaFoldDB" id="A0A1T4WGB4"/>
<protein>
    <submittedName>
        <fullName evidence="1">Stage II sporulation protein R</fullName>
    </submittedName>
</protein>